<name>A0ABP8UMH0_9ACTN</name>
<feature type="domain" description="Large ribosomal subunit protein bL12 C-terminal" evidence="1">
    <location>
        <begin position="23"/>
        <end position="52"/>
    </location>
</feature>
<evidence type="ECO:0000259" key="1">
    <source>
        <dbReference type="Pfam" id="PF00542"/>
    </source>
</evidence>
<keyword evidence="3" id="KW-1185">Reference proteome</keyword>
<dbReference type="EMBL" id="BAABHK010000014">
    <property type="protein sequence ID" value="GAA4635066.1"/>
    <property type="molecule type" value="Genomic_DNA"/>
</dbReference>
<proteinExistence type="predicted"/>
<dbReference type="InterPro" id="IPR013823">
    <property type="entry name" value="Ribosomal_bL12_C"/>
</dbReference>
<evidence type="ECO:0000313" key="2">
    <source>
        <dbReference type="EMBL" id="GAA4635066.1"/>
    </source>
</evidence>
<gene>
    <name evidence="2" type="ORF">GCM10023196_079070</name>
</gene>
<dbReference type="Proteomes" id="UP001501442">
    <property type="component" value="Unassembled WGS sequence"/>
</dbReference>
<organism evidence="2 3">
    <name type="scientific">Actinoallomurus vinaceus</name>
    <dbReference type="NCBI Taxonomy" id="1080074"/>
    <lineage>
        <taxon>Bacteria</taxon>
        <taxon>Bacillati</taxon>
        <taxon>Actinomycetota</taxon>
        <taxon>Actinomycetes</taxon>
        <taxon>Streptosporangiales</taxon>
        <taxon>Thermomonosporaceae</taxon>
        <taxon>Actinoallomurus</taxon>
    </lineage>
</organism>
<sequence length="110" mass="11221">MTPMGVPMAVPAALQVRVRTLLGENKPILAVKEVRQATGLGLREAKQIVDALRSGPLPEPGGYASGGPGSVAERARQIRDTGDFAGAVALVQAETGMAAGDAERFVAALG</sequence>
<comment type="caution">
    <text evidence="2">The sequence shown here is derived from an EMBL/GenBank/DDBJ whole genome shotgun (WGS) entry which is preliminary data.</text>
</comment>
<dbReference type="Gene3D" id="3.30.1390.10">
    <property type="match status" value="1"/>
</dbReference>
<evidence type="ECO:0000313" key="3">
    <source>
        <dbReference type="Proteomes" id="UP001501442"/>
    </source>
</evidence>
<protein>
    <recommendedName>
        <fullName evidence="1">Large ribosomal subunit protein bL12 C-terminal domain-containing protein</fullName>
    </recommendedName>
</protein>
<dbReference type="Pfam" id="PF00542">
    <property type="entry name" value="Ribosomal_L12"/>
    <property type="match status" value="1"/>
</dbReference>
<accession>A0ABP8UMH0</accession>
<dbReference type="InterPro" id="IPR014719">
    <property type="entry name" value="Ribosomal_bL12_C/ClpS-like"/>
</dbReference>
<reference evidence="3" key="1">
    <citation type="journal article" date="2019" name="Int. J. Syst. Evol. Microbiol.">
        <title>The Global Catalogue of Microorganisms (GCM) 10K type strain sequencing project: providing services to taxonomists for standard genome sequencing and annotation.</title>
        <authorList>
            <consortium name="The Broad Institute Genomics Platform"/>
            <consortium name="The Broad Institute Genome Sequencing Center for Infectious Disease"/>
            <person name="Wu L."/>
            <person name="Ma J."/>
        </authorList>
    </citation>
    <scope>NUCLEOTIDE SEQUENCE [LARGE SCALE GENOMIC DNA]</scope>
    <source>
        <strain evidence="3">JCM 17939</strain>
    </source>
</reference>